<sequence length="131" mass="14397">MAIKTPAPLASRAIYGYVLYVSCHLGLALYVLWAYIPSSWLKAMGITYFPDKVWAIAVPLAGVVAILVFGFCLYPAIIAFATAPMDSPSTICDKYSVYEYRKPPIDGAIPPIKDVHISQVCRELYGSDCQN</sequence>
<evidence type="ECO:0000313" key="1">
    <source>
        <dbReference type="EMBL" id="KAH7967453.1"/>
    </source>
</evidence>
<protein>
    <submittedName>
        <fullName evidence="1">Uncharacterized protein</fullName>
    </submittedName>
</protein>
<dbReference type="Proteomes" id="UP000821865">
    <property type="component" value="Chromosome 2"/>
</dbReference>
<gene>
    <name evidence="1" type="ORF">HPB49_024876</name>
</gene>
<proteinExistence type="predicted"/>
<reference evidence="1" key="1">
    <citation type="submission" date="2020-05" db="EMBL/GenBank/DDBJ databases">
        <title>Large-scale comparative analyses of tick genomes elucidate their genetic diversity and vector capacities.</title>
        <authorList>
            <person name="Jia N."/>
            <person name="Wang J."/>
            <person name="Shi W."/>
            <person name="Du L."/>
            <person name="Sun Y."/>
            <person name="Zhan W."/>
            <person name="Jiang J."/>
            <person name="Wang Q."/>
            <person name="Zhang B."/>
            <person name="Ji P."/>
            <person name="Sakyi L.B."/>
            <person name="Cui X."/>
            <person name="Yuan T."/>
            <person name="Jiang B."/>
            <person name="Yang W."/>
            <person name="Lam T.T.-Y."/>
            <person name="Chang Q."/>
            <person name="Ding S."/>
            <person name="Wang X."/>
            <person name="Zhu J."/>
            <person name="Ruan X."/>
            <person name="Zhao L."/>
            <person name="Wei J."/>
            <person name="Que T."/>
            <person name="Du C."/>
            <person name="Cheng J."/>
            <person name="Dai P."/>
            <person name="Han X."/>
            <person name="Huang E."/>
            <person name="Gao Y."/>
            <person name="Liu J."/>
            <person name="Shao H."/>
            <person name="Ye R."/>
            <person name="Li L."/>
            <person name="Wei W."/>
            <person name="Wang X."/>
            <person name="Wang C."/>
            <person name="Yang T."/>
            <person name="Huo Q."/>
            <person name="Li W."/>
            <person name="Guo W."/>
            <person name="Chen H."/>
            <person name="Zhou L."/>
            <person name="Ni X."/>
            <person name="Tian J."/>
            <person name="Zhou Y."/>
            <person name="Sheng Y."/>
            <person name="Liu T."/>
            <person name="Pan Y."/>
            <person name="Xia L."/>
            <person name="Li J."/>
            <person name="Zhao F."/>
            <person name="Cao W."/>
        </authorList>
    </citation>
    <scope>NUCLEOTIDE SEQUENCE</scope>
    <source>
        <strain evidence="1">Dsil-2018</strain>
    </source>
</reference>
<accession>A0ACB8DHI2</accession>
<organism evidence="1 2">
    <name type="scientific">Dermacentor silvarum</name>
    <name type="common">Tick</name>
    <dbReference type="NCBI Taxonomy" id="543639"/>
    <lineage>
        <taxon>Eukaryota</taxon>
        <taxon>Metazoa</taxon>
        <taxon>Ecdysozoa</taxon>
        <taxon>Arthropoda</taxon>
        <taxon>Chelicerata</taxon>
        <taxon>Arachnida</taxon>
        <taxon>Acari</taxon>
        <taxon>Parasitiformes</taxon>
        <taxon>Ixodida</taxon>
        <taxon>Ixodoidea</taxon>
        <taxon>Ixodidae</taxon>
        <taxon>Rhipicephalinae</taxon>
        <taxon>Dermacentor</taxon>
    </lineage>
</organism>
<name>A0ACB8DHI2_DERSI</name>
<evidence type="ECO:0000313" key="2">
    <source>
        <dbReference type="Proteomes" id="UP000821865"/>
    </source>
</evidence>
<keyword evidence="2" id="KW-1185">Reference proteome</keyword>
<dbReference type="EMBL" id="CM023471">
    <property type="protein sequence ID" value="KAH7967453.1"/>
    <property type="molecule type" value="Genomic_DNA"/>
</dbReference>
<comment type="caution">
    <text evidence="1">The sequence shown here is derived from an EMBL/GenBank/DDBJ whole genome shotgun (WGS) entry which is preliminary data.</text>
</comment>